<dbReference type="Gene3D" id="3.40.50.2300">
    <property type="match status" value="2"/>
</dbReference>
<dbReference type="InterPro" id="IPR051010">
    <property type="entry name" value="BCAA_transport"/>
</dbReference>
<reference evidence="4 5" key="1">
    <citation type="journal article" date="2014" name="PLoS Genet.">
        <title>Phylogenetically driven sequencing of extremely halophilic archaea reveals strategies for static and dynamic osmo-response.</title>
        <authorList>
            <person name="Becker E.A."/>
            <person name="Seitzer P.M."/>
            <person name="Tritt A."/>
            <person name="Larsen D."/>
            <person name="Krusor M."/>
            <person name="Yao A.I."/>
            <person name="Wu D."/>
            <person name="Madern D."/>
            <person name="Eisen J.A."/>
            <person name="Darling A.E."/>
            <person name="Facciotti M.T."/>
        </authorList>
    </citation>
    <scope>NUCLEOTIDE SEQUENCE [LARGE SCALE GENOMIC DNA]</scope>
    <source>
        <strain evidence="4 5">JCM 10247</strain>
    </source>
</reference>
<dbReference type="InterPro" id="IPR028081">
    <property type="entry name" value="Leu-bd"/>
</dbReference>
<dbReference type="AlphaFoldDB" id="M0D2B1"/>
<evidence type="ECO:0000313" key="4">
    <source>
        <dbReference type="EMBL" id="ELZ29570.1"/>
    </source>
</evidence>
<dbReference type="SUPFAM" id="SSF53822">
    <property type="entry name" value="Periplasmic binding protein-like I"/>
    <property type="match status" value="1"/>
</dbReference>
<feature type="region of interest" description="Disordered" evidence="2">
    <location>
        <begin position="42"/>
        <end position="73"/>
    </location>
</feature>
<evidence type="ECO:0000256" key="2">
    <source>
        <dbReference type="SAM" id="MobiDB-lite"/>
    </source>
</evidence>
<dbReference type="InterPro" id="IPR028082">
    <property type="entry name" value="Peripla_BP_I"/>
</dbReference>
<protein>
    <submittedName>
        <fullName evidence="4">Branched-chain amino acid ABC transporter substrate-binding protein</fullName>
    </submittedName>
</protein>
<dbReference type="PANTHER" id="PTHR30483:SF6">
    <property type="entry name" value="PERIPLASMIC BINDING PROTEIN OF ABC TRANSPORTER FOR NATURAL AMINO ACIDS"/>
    <property type="match status" value="1"/>
</dbReference>
<dbReference type="Pfam" id="PF13458">
    <property type="entry name" value="Peripla_BP_6"/>
    <property type="match status" value="1"/>
</dbReference>
<accession>M0D2B1</accession>
<comment type="caution">
    <text evidence="4">The sequence shown here is derived from an EMBL/GenBank/DDBJ whole genome shotgun (WGS) entry which is preliminary data.</text>
</comment>
<dbReference type="Proteomes" id="UP000011572">
    <property type="component" value="Unassembled WGS sequence"/>
</dbReference>
<feature type="compositionally biased region" description="Gly residues" evidence="2">
    <location>
        <begin position="42"/>
        <end position="70"/>
    </location>
</feature>
<dbReference type="PANTHER" id="PTHR30483">
    <property type="entry name" value="LEUCINE-SPECIFIC-BINDING PROTEIN"/>
    <property type="match status" value="1"/>
</dbReference>
<feature type="domain" description="Leucine-binding protein" evidence="3">
    <location>
        <begin position="74"/>
        <end position="441"/>
    </location>
</feature>
<organism evidence="4 5">
    <name type="scientific">Halorubrum distributum JCM 10247</name>
    <dbReference type="NCBI Taxonomy" id="1227486"/>
    <lineage>
        <taxon>Archaea</taxon>
        <taxon>Methanobacteriati</taxon>
        <taxon>Methanobacteriota</taxon>
        <taxon>Stenosarchaea group</taxon>
        <taxon>Halobacteria</taxon>
        <taxon>Halobacteriales</taxon>
        <taxon>Haloferacaceae</taxon>
        <taxon>Halorubrum</taxon>
        <taxon>Halorubrum distributum group</taxon>
    </lineage>
</organism>
<sequence length="483" mass="50451">MMMVVLGLCMRDEHTRRSYLRGTGAAVGAAGLTGLAGCSGGGDGGDGSDGSGGSDGGDGSGGDGSDGGDLSGETVRIGALQPTSGDLQYYGQISLRGFYSGLAYKHDLDPIEEATPGTYTVEPEGGPTYEIIVEDTQFSPDTAQSVATDLVLDEEVDVLFGGTSSDSARRLIDTVVDETDVPFLIGPAADAGITVSDEFCHPLAFRASEHTAMDARAGGTYVAENFDIDTVAVFASDNAFGQSVASNYTEVLESNGVDVLEPRFVEVGYSEFDGLFEQAVSDGATGVVGGFTASTLPQFLTSAISYDVQVFGGFAALLTTQLIGGTIESALGEDFTAQDIKDAGLGPFTSRYHWNQYENPINEEFRQMHIDAYGIVPDLFSSGTFTAASALSQAVSEAGSTAGADIAEALRGMTVSETPKGEDGYTFQEHNNQAASQMTVAWPVPTSDEYADTWDAPIMPGEPLERLDAEDVMVPEEDASCSL</sequence>
<gene>
    <name evidence="4" type="ORF">C473_14207</name>
</gene>
<evidence type="ECO:0000313" key="5">
    <source>
        <dbReference type="Proteomes" id="UP000011572"/>
    </source>
</evidence>
<evidence type="ECO:0000259" key="3">
    <source>
        <dbReference type="Pfam" id="PF13458"/>
    </source>
</evidence>
<proteinExistence type="predicted"/>
<evidence type="ECO:0000256" key="1">
    <source>
        <dbReference type="ARBA" id="ARBA00022729"/>
    </source>
</evidence>
<dbReference type="PATRIC" id="fig|1227486.3.peg.2755"/>
<keyword evidence="1" id="KW-0732">Signal</keyword>
<name>M0D2B1_9EURY</name>
<dbReference type="EMBL" id="AOIW01000068">
    <property type="protein sequence ID" value="ELZ29570.1"/>
    <property type="molecule type" value="Genomic_DNA"/>
</dbReference>